<dbReference type="CDD" id="cd07067">
    <property type="entry name" value="HP_PGM_like"/>
    <property type="match status" value="1"/>
</dbReference>
<dbReference type="GO" id="GO:0004619">
    <property type="term" value="F:phosphoglycerate mutase activity"/>
    <property type="evidence" value="ECO:0007669"/>
    <property type="project" value="UniProtKB-UniRule"/>
</dbReference>
<name>A0A7T0BU63_9BACT</name>
<dbReference type="PIRSF" id="PIRSF000709">
    <property type="entry name" value="6PFK_2-Ptase"/>
    <property type="match status" value="1"/>
</dbReference>
<comment type="function">
    <text evidence="6 10">Catalyzes the interconversion of 2-phosphoglycerate and 3-phosphoglycerate.</text>
</comment>
<evidence type="ECO:0000256" key="9">
    <source>
        <dbReference type="PIRSR" id="PIRSR613078-3"/>
    </source>
</evidence>
<dbReference type="AlphaFoldDB" id="A0A7T0BU63"/>
<dbReference type="Proteomes" id="UP000594688">
    <property type="component" value="Chromosome"/>
</dbReference>
<dbReference type="NCBIfam" id="TIGR01258">
    <property type="entry name" value="pgm_1"/>
    <property type="match status" value="1"/>
</dbReference>
<feature type="binding site" evidence="6 8">
    <location>
        <begin position="21"/>
        <end position="22"/>
    </location>
    <ligand>
        <name>substrate</name>
    </ligand>
</feature>
<reference evidence="11 12" key="1">
    <citation type="submission" date="2020-02" db="EMBL/GenBank/DDBJ databases">
        <title>Genomic and physiological characterization of two novel Nitrospinaceae genera.</title>
        <authorList>
            <person name="Mueller A.J."/>
            <person name="Jung M.-Y."/>
            <person name="Strachan C.R."/>
            <person name="Herbold C.W."/>
            <person name="Kirkegaard R.H."/>
            <person name="Daims H."/>
        </authorList>
    </citation>
    <scope>NUCLEOTIDE SEQUENCE [LARGE SCALE GENOMIC DNA]</scope>
    <source>
        <strain evidence="11">EB</strain>
    </source>
</reference>
<proteinExistence type="inferred from homology"/>
<dbReference type="GO" id="GO:0006094">
    <property type="term" value="P:gluconeogenesis"/>
    <property type="evidence" value="ECO:0007669"/>
    <property type="project" value="UniProtKB-UniRule"/>
</dbReference>
<dbReference type="EC" id="5.4.2.11" evidence="6 10"/>
<dbReference type="GO" id="GO:0006096">
    <property type="term" value="P:glycolytic process"/>
    <property type="evidence" value="ECO:0007669"/>
    <property type="project" value="UniProtKB-UniRule"/>
</dbReference>
<feature type="binding site" evidence="6 8">
    <location>
        <position position="98"/>
    </location>
    <ligand>
        <name>substrate</name>
    </ligand>
</feature>
<gene>
    <name evidence="6 11" type="primary">gpmA</name>
    <name evidence="11" type="ORF">G3M70_02980</name>
</gene>
<feature type="active site" description="Proton donor/acceptor" evidence="6 7">
    <location>
        <position position="87"/>
    </location>
</feature>
<evidence type="ECO:0000313" key="11">
    <source>
        <dbReference type="EMBL" id="QPJ60906.1"/>
    </source>
</evidence>
<protein>
    <recommendedName>
        <fullName evidence="6 10">2,3-bisphosphoglycerate-dependent phosphoglycerate mutase</fullName>
        <shortName evidence="6">BPG-dependent PGAM</shortName>
        <shortName evidence="6">PGAM</shortName>
        <shortName evidence="6">Phosphoglyceromutase</shortName>
        <shortName evidence="6">dPGM</shortName>
        <ecNumber evidence="6 10">5.4.2.11</ecNumber>
    </recommendedName>
</protein>
<keyword evidence="5 6" id="KW-0413">Isomerase</keyword>
<feature type="binding site" evidence="6 8">
    <location>
        <begin position="87"/>
        <end position="90"/>
    </location>
    <ligand>
        <name>substrate</name>
    </ligand>
</feature>
<accession>A0A7T0BU63</accession>
<evidence type="ECO:0000256" key="7">
    <source>
        <dbReference type="PIRSR" id="PIRSR613078-1"/>
    </source>
</evidence>
<evidence type="ECO:0000256" key="5">
    <source>
        <dbReference type="ARBA" id="ARBA00023235"/>
    </source>
</evidence>
<dbReference type="InterPro" id="IPR005952">
    <property type="entry name" value="Phosphogly_mut1"/>
</dbReference>
<feature type="binding site" evidence="6 8">
    <location>
        <position position="60"/>
    </location>
    <ligand>
        <name>substrate</name>
    </ligand>
</feature>
<feature type="site" description="Transition state stabilizer" evidence="6 9">
    <location>
        <position position="182"/>
    </location>
</feature>
<evidence type="ECO:0000256" key="8">
    <source>
        <dbReference type="PIRSR" id="PIRSR613078-2"/>
    </source>
</evidence>
<dbReference type="SUPFAM" id="SSF53254">
    <property type="entry name" value="Phosphoglycerate mutase-like"/>
    <property type="match status" value="1"/>
</dbReference>
<dbReference type="UniPathway" id="UPA00109">
    <property type="reaction ID" value="UER00186"/>
</dbReference>
<comment type="similarity">
    <text evidence="2 6">Belongs to the phosphoglycerate mutase family. BPG-dependent PGAM subfamily.</text>
</comment>
<dbReference type="HAMAP" id="MF_01039">
    <property type="entry name" value="PGAM_GpmA"/>
    <property type="match status" value="1"/>
</dbReference>
<feature type="binding site" evidence="6 8">
    <location>
        <begin position="8"/>
        <end position="15"/>
    </location>
    <ligand>
        <name>substrate</name>
    </ligand>
</feature>
<dbReference type="NCBIfam" id="NF010713">
    <property type="entry name" value="PRK14115.1"/>
    <property type="match status" value="1"/>
</dbReference>
<dbReference type="PANTHER" id="PTHR11931">
    <property type="entry name" value="PHOSPHOGLYCERATE MUTASE"/>
    <property type="match status" value="1"/>
</dbReference>
<evidence type="ECO:0000256" key="2">
    <source>
        <dbReference type="ARBA" id="ARBA00006717"/>
    </source>
</evidence>
<dbReference type="EMBL" id="CP048685">
    <property type="protein sequence ID" value="QPJ60906.1"/>
    <property type="molecule type" value="Genomic_DNA"/>
</dbReference>
<feature type="active site" description="Tele-phosphohistidine intermediate" evidence="6 7">
    <location>
        <position position="9"/>
    </location>
</feature>
<keyword evidence="3 6" id="KW-0312">Gluconeogenesis</keyword>
<dbReference type="SMART" id="SM00855">
    <property type="entry name" value="PGAM"/>
    <property type="match status" value="1"/>
</dbReference>
<sequence>MYKLVLMRHGQSVWNLENRFTGWKDVDLTEQGIGEAQAGAKLLKEGGYGFDIAYTSVLKRAIRTLWITLDEMDLMWIPVIRCWKLNERHYGALQGLNKAETAEKHGADQVKIWRRSYDIPPPPLEEDDERHPNNDPRYAELKPEQRPCTESLKETVARMVPYWLETIAPDIKAGKRVLICAHGNSLRALIQHLDNISEADITELNVPTGIPLVYELDKNLKPIKHYYLGDPEAVAKAAEAVAKQAQSKTG</sequence>
<feature type="binding site" evidence="6 8">
    <location>
        <begin position="183"/>
        <end position="184"/>
    </location>
    <ligand>
        <name>substrate</name>
    </ligand>
</feature>
<evidence type="ECO:0000313" key="12">
    <source>
        <dbReference type="Proteomes" id="UP000594688"/>
    </source>
</evidence>
<dbReference type="InterPro" id="IPR001345">
    <property type="entry name" value="PG/BPGM_mutase_AS"/>
</dbReference>
<feature type="binding site" evidence="6 8">
    <location>
        <begin position="114"/>
        <end position="115"/>
    </location>
    <ligand>
        <name>substrate</name>
    </ligand>
</feature>
<comment type="pathway">
    <text evidence="6 10">Carbohydrate degradation; glycolysis; pyruvate from D-glyceraldehyde 3-phosphate: step 3/5.</text>
</comment>
<evidence type="ECO:0000256" key="4">
    <source>
        <dbReference type="ARBA" id="ARBA00023152"/>
    </source>
</evidence>
<evidence type="ECO:0000256" key="6">
    <source>
        <dbReference type="HAMAP-Rule" id="MF_01039"/>
    </source>
</evidence>
<keyword evidence="4 6" id="KW-0324">Glycolysis</keyword>
<dbReference type="InterPro" id="IPR029033">
    <property type="entry name" value="His_PPase_superfam"/>
</dbReference>
<dbReference type="KEGG" id="nli:G3M70_02980"/>
<dbReference type="Gene3D" id="3.40.50.1240">
    <property type="entry name" value="Phosphoglycerate mutase-like"/>
    <property type="match status" value="1"/>
</dbReference>
<dbReference type="InterPro" id="IPR013078">
    <property type="entry name" value="His_Pase_superF_clade-1"/>
</dbReference>
<dbReference type="Pfam" id="PF00300">
    <property type="entry name" value="His_Phos_1"/>
    <property type="match status" value="1"/>
</dbReference>
<evidence type="ECO:0000256" key="1">
    <source>
        <dbReference type="ARBA" id="ARBA00000380"/>
    </source>
</evidence>
<evidence type="ECO:0000256" key="3">
    <source>
        <dbReference type="ARBA" id="ARBA00022432"/>
    </source>
</evidence>
<evidence type="ECO:0000256" key="10">
    <source>
        <dbReference type="RuleBase" id="RU004512"/>
    </source>
</evidence>
<dbReference type="PROSITE" id="PS00175">
    <property type="entry name" value="PG_MUTASE"/>
    <property type="match status" value="1"/>
</dbReference>
<comment type="catalytic activity">
    <reaction evidence="1 6 10">
        <text>(2R)-2-phosphoglycerate = (2R)-3-phosphoglycerate</text>
        <dbReference type="Rhea" id="RHEA:15901"/>
        <dbReference type="ChEBI" id="CHEBI:58272"/>
        <dbReference type="ChEBI" id="CHEBI:58289"/>
        <dbReference type="EC" id="5.4.2.11"/>
    </reaction>
</comment>
<organism evidence="11 12">
    <name type="scientific">Candidatus Nitronauta litoralis</name>
    <dbReference type="NCBI Taxonomy" id="2705533"/>
    <lineage>
        <taxon>Bacteria</taxon>
        <taxon>Pseudomonadati</taxon>
        <taxon>Nitrospinota/Tectimicrobiota group</taxon>
        <taxon>Nitrospinota</taxon>
        <taxon>Nitrospinia</taxon>
        <taxon>Nitrospinales</taxon>
        <taxon>Nitrospinaceae</taxon>
        <taxon>Candidatus Nitronauta</taxon>
    </lineage>
</organism>
<dbReference type="FunFam" id="3.40.50.1240:FF:000003">
    <property type="entry name" value="2,3-bisphosphoglycerate-dependent phosphoglycerate mutase"/>
    <property type="match status" value="1"/>
</dbReference>